<feature type="transmembrane region" description="Helical" evidence="1">
    <location>
        <begin position="115"/>
        <end position="133"/>
    </location>
</feature>
<keyword evidence="1" id="KW-0472">Membrane</keyword>
<accession>A0A4Q0MI24</accession>
<dbReference type="InterPro" id="IPR013416">
    <property type="entry name" value="CHP02587_IM"/>
</dbReference>
<proteinExistence type="predicted"/>
<feature type="transmembrane region" description="Helical" evidence="1">
    <location>
        <begin position="260"/>
        <end position="280"/>
    </location>
</feature>
<dbReference type="EMBL" id="RYFI01000011">
    <property type="protein sequence ID" value="RXF72963.1"/>
    <property type="molecule type" value="Genomic_DNA"/>
</dbReference>
<dbReference type="NCBIfam" id="TIGR02587">
    <property type="entry name" value="TIGR02587 family membrane protein"/>
    <property type="match status" value="1"/>
</dbReference>
<feature type="transmembrane region" description="Helical" evidence="1">
    <location>
        <begin position="52"/>
        <end position="70"/>
    </location>
</feature>
<reference evidence="2 3" key="1">
    <citation type="submission" date="2018-12" db="EMBL/GenBank/DDBJ databases">
        <title>bacterium Hansschlegelia zhihuaiae S113.</title>
        <authorList>
            <person name="He J."/>
        </authorList>
    </citation>
    <scope>NUCLEOTIDE SEQUENCE [LARGE SCALE GENOMIC DNA]</scope>
    <source>
        <strain evidence="2 3">S 113</strain>
    </source>
</reference>
<protein>
    <submittedName>
        <fullName evidence="2">TIGR02587 family membrane protein</fullName>
    </submittedName>
</protein>
<name>A0A4Q0MI24_9HYPH</name>
<dbReference type="Pfam" id="PF09622">
    <property type="entry name" value="DUF2391"/>
    <property type="match status" value="1"/>
</dbReference>
<feature type="transmembrane region" description="Helical" evidence="1">
    <location>
        <begin position="226"/>
        <end position="248"/>
    </location>
</feature>
<gene>
    <name evidence="2" type="ORF">EK403_12535</name>
</gene>
<dbReference type="InterPro" id="IPR024464">
    <property type="entry name" value="DUF2391"/>
</dbReference>
<dbReference type="AlphaFoldDB" id="A0A4Q0MI24"/>
<keyword evidence="1" id="KW-1133">Transmembrane helix</keyword>
<feature type="transmembrane region" description="Helical" evidence="1">
    <location>
        <begin position="85"/>
        <end position="106"/>
    </location>
</feature>
<dbReference type="Proteomes" id="UP000289708">
    <property type="component" value="Unassembled WGS sequence"/>
</dbReference>
<organism evidence="2 3">
    <name type="scientific">Hansschlegelia zhihuaiae</name>
    <dbReference type="NCBI Taxonomy" id="405005"/>
    <lineage>
        <taxon>Bacteria</taxon>
        <taxon>Pseudomonadati</taxon>
        <taxon>Pseudomonadota</taxon>
        <taxon>Alphaproteobacteria</taxon>
        <taxon>Hyphomicrobiales</taxon>
        <taxon>Methylopilaceae</taxon>
        <taxon>Hansschlegelia</taxon>
    </lineage>
</organism>
<evidence type="ECO:0000313" key="3">
    <source>
        <dbReference type="Proteomes" id="UP000289708"/>
    </source>
</evidence>
<feature type="transmembrane region" description="Helical" evidence="1">
    <location>
        <begin position="153"/>
        <end position="174"/>
    </location>
</feature>
<feature type="transmembrane region" description="Helical" evidence="1">
    <location>
        <begin position="186"/>
        <end position="206"/>
    </location>
</feature>
<dbReference type="OrthoDB" id="147125at2"/>
<keyword evidence="3" id="KW-1185">Reference proteome</keyword>
<keyword evidence="1" id="KW-0812">Transmembrane</keyword>
<dbReference type="RefSeq" id="WP_128777823.1">
    <property type="nucleotide sequence ID" value="NZ_RYFI01000011.1"/>
</dbReference>
<feature type="transmembrane region" description="Helical" evidence="1">
    <location>
        <begin position="20"/>
        <end position="40"/>
    </location>
</feature>
<evidence type="ECO:0000256" key="1">
    <source>
        <dbReference type="SAM" id="Phobius"/>
    </source>
</evidence>
<comment type="caution">
    <text evidence="2">The sequence shown here is derived from an EMBL/GenBank/DDBJ whole genome shotgun (WGS) entry which is preliminary data.</text>
</comment>
<sequence>MTASKAASAREIERGFLIGIGRAVGGAVVFSLPVLMTMEMWQLGATMDRERLLVLVALLIPLLVGLSHFVGFEETTSWLDDLRDAFVAFAIGFATSAVTLGLFGLIEPMMSFDEILGAIVIETVPASIGAALAQGQFGQQDKEDRQASRDGGYWGELVFMTAGALFLSFSVAPTEEVDLIAAEMRPLHVIALAIVSIAALHVVVYSLQFSGQEAHEPEGAPGWSVFARYTLVGYSIALIVCFVMMWTFGRFDELGFTAMVRLLVVLGFPAAIGAAFARLIV</sequence>
<evidence type="ECO:0000313" key="2">
    <source>
        <dbReference type="EMBL" id="RXF72963.1"/>
    </source>
</evidence>